<organism evidence="15 16">
    <name type="scientific">Coccomyxa viridis</name>
    <dbReference type="NCBI Taxonomy" id="1274662"/>
    <lineage>
        <taxon>Eukaryota</taxon>
        <taxon>Viridiplantae</taxon>
        <taxon>Chlorophyta</taxon>
        <taxon>core chlorophytes</taxon>
        <taxon>Trebouxiophyceae</taxon>
        <taxon>Trebouxiophyceae incertae sedis</taxon>
        <taxon>Coccomyxaceae</taxon>
        <taxon>Coccomyxa</taxon>
    </lineage>
</organism>
<keyword evidence="16" id="KW-1185">Reference proteome</keyword>
<dbReference type="SUPFAM" id="SSF47323">
    <property type="entry name" value="Anticodon-binding domain of a subclass of class I aminoacyl-tRNA synthetases"/>
    <property type="match status" value="1"/>
</dbReference>
<proteinExistence type="inferred from homology"/>
<dbReference type="CDD" id="cd00812">
    <property type="entry name" value="LeuRS_core"/>
    <property type="match status" value="1"/>
</dbReference>
<dbReference type="PANTHER" id="PTHR43740:SF2">
    <property type="entry name" value="LEUCINE--TRNA LIGASE, MITOCHONDRIAL"/>
    <property type="match status" value="1"/>
</dbReference>
<reference evidence="15 16" key="1">
    <citation type="submission" date="2024-06" db="EMBL/GenBank/DDBJ databases">
        <authorList>
            <person name="Kraege A."/>
            <person name="Thomma B."/>
        </authorList>
    </citation>
    <scope>NUCLEOTIDE SEQUENCE [LARGE SCALE GENOMIC DNA]</scope>
</reference>
<dbReference type="InterPro" id="IPR002302">
    <property type="entry name" value="Leu-tRNA-ligase"/>
</dbReference>
<dbReference type="EMBL" id="CAXHTA020000012">
    <property type="protein sequence ID" value="CAL5225215.1"/>
    <property type="molecule type" value="Genomic_DNA"/>
</dbReference>
<evidence type="ECO:0000256" key="8">
    <source>
        <dbReference type="ARBA" id="ARBA00030520"/>
    </source>
</evidence>
<dbReference type="Proteomes" id="UP001497392">
    <property type="component" value="Unassembled WGS sequence"/>
</dbReference>
<dbReference type="InterPro" id="IPR002300">
    <property type="entry name" value="aa-tRNA-synth_Ia"/>
</dbReference>
<dbReference type="InterPro" id="IPR013155">
    <property type="entry name" value="M/V/L/I-tRNA-synth_anticd-bd"/>
</dbReference>
<evidence type="ECO:0000259" key="14">
    <source>
        <dbReference type="Pfam" id="PF13603"/>
    </source>
</evidence>
<dbReference type="Pfam" id="PF00133">
    <property type="entry name" value="tRNA-synt_1"/>
    <property type="match status" value="1"/>
</dbReference>
<feature type="domain" description="Leucyl-tRNA synthetase editing" evidence="14">
    <location>
        <begin position="235"/>
        <end position="430"/>
    </location>
</feature>
<evidence type="ECO:0000256" key="4">
    <source>
        <dbReference type="ARBA" id="ARBA00022741"/>
    </source>
</evidence>
<evidence type="ECO:0000313" key="15">
    <source>
        <dbReference type="EMBL" id="CAL5225215.1"/>
    </source>
</evidence>
<evidence type="ECO:0000256" key="5">
    <source>
        <dbReference type="ARBA" id="ARBA00022840"/>
    </source>
</evidence>
<keyword evidence="7 10" id="KW-0030">Aminoacyl-tRNA synthetase</keyword>
<dbReference type="Pfam" id="PF13603">
    <property type="entry name" value="tRNA-synt_1_2"/>
    <property type="match status" value="1"/>
</dbReference>
<dbReference type="CDD" id="cd07958">
    <property type="entry name" value="Anticodon_Ia_Leu_BEm"/>
    <property type="match status" value="1"/>
</dbReference>
<feature type="domain" description="Methionyl/Leucyl tRNA synthetase" evidence="13">
    <location>
        <begin position="55"/>
        <end position="186"/>
    </location>
</feature>
<feature type="domain" description="Methionyl/Valyl/Leucyl/Isoleucyl-tRNA synthetase anticodon-binding" evidence="12">
    <location>
        <begin position="732"/>
        <end position="843"/>
    </location>
</feature>
<dbReference type="InterPro" id="IPR025709">
    <property type="entry name" value="Leu_tRNA-synth_edit"/>
</dbReference>
<dbReference type="Pfam" id="PF09334">
    <property type="entry name" value="tRNA-synt_1g"/>
    <property type="match status" value="1"/>
</dbReference>
<dbReference type="Gene3D" id="1.10.730.10">
    <property type="entry name" value="Isoleucyl-tRNA Synthetase, Domain 1"/>
    <property type="match status" value="1"/>
</dbReference>
<dbReference type="HAMAP" id="MF_00049_B">
    <property type="entry name" value="Leu_tRNA_synth_B"/>
    <property type="match status" value="1"/>
</dbReference>
<dbReference type="PROSITE" id="PS00178">
    <property type="entry name" value="AA_TRNA_LIGASE_I"/>
    <property type="match status" value="1"/>
</dbReference>
<protein>
    <recommendedName>
        <fullName evidence="2">leucine--tRNA ligase</fullName>
        <ecNumber evidence="2">6.1.1.4</ecNumber>
    </recommendedName>
    <alternativeName>
        <fullName evidence="8">Leucyl-tRNA synthetase</fullName>
    </alternativeName>
</protein>
<dbReference type="Pfam" id="PF08264">
    <property type="entry name" value="Anticodon_1"/>
    <property type="match status" value="1"/>
</dbReference>
<dbReference type="PANTHER" id="PTHR43740">
    <property type="entry name" value="LEUCYL-TRNA SYNTHETASE"/>
    <property type="match status" value="1"/>
</dbReference>
<evidence type="ECO:0000256" key="9">
    <source>
        <dbReference type="ARBA" id="ARBA00047469"/>
    </source>
</evidence>
<evidence type="ECO:0000313" key="16">
    <source>
        <dbReference type="Proteomes" id="UP001497392"/>
    </source>
</evidence>
<dbReference type="Gene3D" id="3.40.50.620">
    <property type="entry name" value="HUPs"/>
    <property type="match status" value="2"/>
</dbReference>
<dbReference type="InterPro" id="IPR001412">
    <property type="entry name" value="aa-tRNA-synth_I_CS"/>
</dbReference>
<evidence type="ECO:0000256" key="6">
    <source>
        <dbReference type="ARBA" id="ARBA00022917"/>
    </source>
</evidence>
<feature type="domain" description="Aminoacyl-tRNA synthetase class Ia" evidence="11">
    <location>
        <begin position="656"/>
        <end position="689"/>
    </location>
</feature>
<dbReference type="NCBIfam" id="TIGR00396">
    <property type="entry name" value="leuS_bact"/>
    <property type="match status" value="1"/>
</dbReference>
<comment type="caution">
    <text evidence="15">The sequence shown here is derived from an EMBL/GenBank/DDBJ whole genome shotgun (WGS) entry which is preliminary data.</text>
</comment>
<dbReference type="InterPro" id="IPR015413">
    <property type="entry name" value="Methionyl/Leucyl_tRNA_Synth"/>
</dbReference>
<dbReference type="PRINTS" id="PR00985">
    <property type="entry name" value="TRNASYNTHLEU"/>
</dbReference>
<evidence type="ECO:0000259" key="11">
    <source>
        <dbReference type="Pfam" id="PF00133"/>
    </source>
</evidence>
<keyword evidence="3 10" id="KW-0436">Ligase</keyword>
<evidence type="ECO:0000256" key="10">
    <source>
        <dbReference type="RuleBase" id="RU363035"/>
    </source>
</evidence>
<dbReference type="InterPro" id="IPR014729">
    <property type="entry name" value="Rossmann-like_a/b/a_fold"/>
</dbReference>
<accession>A0ABP1FZB7</accession>
<evidence type="ECO:0000256" key="2">
    <source>
        <dbReference type="ARBA" id="ARBA00013164"/>
    </source>
</evidence>
<gene>
    <name evidence="15" type="primary">g8001</name>
    <name evidence="15" type="ORF">VP750_LOCUS6874</name>
</gene>
<dbReference type="SUPFAM" id="SSF50677">
    <property type="entry name" value="ValRS/IleRS/LeuRS editing domain"/>
    <property type="match status" value="1"/>
</dbReference>
<keyword evidence="4 10" id="KW-0547">Nucleotide-binding</keyword>
<evidence type="ECO:0000259" key="13">
    <source>
        <dbReference type="Pfam" id="PF09334"/>
    </source>
</evidence>
<sequence length="883" mass="99105">MPGEQPSGLPVSSAYPFTEIEAKWQEYWLRNKTFRTPDLAELDTSKPKAYILDMFPYPSGAGLHVGHPAGYTATDILARLRRMQGYNVLHPIGWDAFGLPAEQYAIQTGTHPRVTTEKNIDRFRQQLQSLGFSYDWDREVSTTSPEYYKWTQWIFCQLFKRGLAYQAEVPVNWCPALGTVLANEEVIDGKSERGDHPVVRLPMKQWMLRITAYADRLLEDLETLDWPDSIKDMQRNWIGRSEGATIQFAVHGGEGGSVGEGASLEVFTTRPDTIFGATYMVIAPEHPLLEGLASSAQQAAVQQYVAEAANKSDLERTELQKVKSGVDTGSFAINPATGERVPIWVADYVLGSYGSGAIMAVPAHDTRDHEFAQQYGLPIVQVVQGHGAEAEQQIPFTGKGVAVSSSSEAEELRLDGLGTEEAAAAVVRWLQEKGLGSAQTNYKLRDWLFARQRYWGEPFPIVFEDGSDEPQAVPESELPLVLPETDNFKPSGSPESPLANISDWVSFTDPETGKRYRRETSTMPQWAGSCWYYLRYLQPWNTERPVDPEVEKYWLPVDLYVGGAEHAVLHLLYARFWHKVLYDIGVVTRKEPFQSLVSQGMILGEVEYTVYRDQDGNYVDEGHPSASPSRIEEAEVEKKGSGYVLREQPSVRVSSRAHKMSKSRGNVVNPDDVVTMYGADSLRLYEMFMGPLRDTKVWSTNQVEGVHRFLARSFRLVTGDNVTEDEPSKDQLRSLHIAIKRATEETEQMRFNTGISALMEFVNAAYKWDAVPKSALRPFVLLLAPYAPHLAEELWQVLGQEDTLAYAPWPAFDEKLLISDTFNLPIQVNGKLRGTVEVAKDIAQEEAEAIGREQEGVAKFLNGKDIKKTIFVPGRILNFIVGK</sequence>
<keyword evidence="5 10" id="KW-0067">ATP-binding</keyword>
<name>A0ABP1FZB7_9CHLO</name>
<dbReference type="InterPro" id="IPR009008">
    <property type="entry name" value="Val/Leu/Ile-tRNA-synth_edit"/>
</dbReference>
<comment type="catalytic activity">
    <reaction evidence="9">
        <text>tRNA(Leu) + L-leucine + ATP = L-leucyl-tRNA(Leu) + AMP + diphosphate</text>
        <dbReference type="Rhea" id="RHEA:11688"/>
        <dbReference type="Rhea" id="RHEA-COMP:9613"/>
        <dbReference type="Rhea" id="RHEA-COMP:9622"/>
        <dbReference type="ChEBI" id="CHEBI:30616"/>
        <dbReference type="ChEBI" id="CHEBI:33019"/>
        <dbReference type="ChEBI" id="CHEBI:57427"/>
        <dbReference type="ChEBI" id="CHEBI:78442"/>
        <dbReference type="ChEBI" id="CHEBI:78494"/>
        <dbReference type="ChEBI" id="CHEBI:456215"/>
        <dbReference type="EC" id="6.1.1.4"/>
    </reaction>
</comment>
<evidence type="ECO:0000256" key="1">
    <source>
        <dbReference type="ARBA" id="ARBA00005594"/>
    </source>
</evidence>
<dbReference type="InterPro" id="IPR009080">
    <property type="entry name" value="tRNAsynth_Ia_anticodon-bd"/>
</dbReference>
<evidence type="ECO:0000256" key="7">
    <source>
        <dbReference type="ARBA" id="ARBA00023146"/>
    </source>
</evidence>
<comment type="similarity">
    <text evidence="1 10">Belongs to the class-I aminoacyl-tRNA synthetase family.</text>
</comment>
<dbReference type="SUPFAM" id="SSF52374">
    <property type="entry name" value="Nucleotidylyl transferase"/>
    <property type="match status" value="1"/>
</dbReference>
<evidence type="ECO:0000256" key="3">
    <source>
        <dbReference type="ARBA" id="ARBA00022598"/>
    </source>
</evidence>
<dbReference type="EC" id="6.1.1.4" evidence="2"/>
<keyword evidence="6 10" id="KW-0648">Protein biosynthesis</keyword>
<dbReference type="Gene3D" id="3.90.740.10">
    <property type="entry name" value="Valyl/Leucyl/Isoleucyl-tRNA synthetase, editing domain"/>
    <property type="match status" value="1"/>
</dbReference>
<evidence type="ECO:0000259" key="12">
    <source>
        <dbReference type="Pfam" id="PF08264"/>
    </source>
</evidence>